<sequence>MQKTYILELCEVNPSENGKTKISPIGKVTGRDGRVFEIDGQRLLNRLKEDGLKIPLTIGHEYEGKAGGWFYDFEIEDAFILAQLDLNKLGAELIENDEYKYLSPEYYVDYDTNQVELMSAVSLVNKPNLLKEALNHTEPENMPAPTDNNDVQKQLQELKDQNAKLTEQNKALLEQTSMNKVDNAIANKKLAPAKRDYALKLEANALDDFLKLEAQTFNPTENNSLNPESDDSDNENNEVFDQLGL</sequence>
<organism evidence="3 4">
    <name type="scientific">Candidatus Endobugula sertula</name>
    <name type="common">Bugula neritina bacterial symbiont</name>
    <dbReference type="NCBI Taxonomy" id="62101"/>
    <lineage>
        <taxon>Bacteria</taxon>
        <taxon>Pseudomonadati</taxon>
        <taxon>Pseudomonadota</taxon>
        <taxon>Gammaproteobacteria</taxon>
        <taxon>Cellvibrionales</taxon>
        <taxon>Cellvibrionaceae</taxon>
        <taxon>Candidatus Endobugula</taxon>
    </lineage>
</organism>
<accession>A0A1D2QRK4</accession>
<protein>
    <submittedName>
        <fullName evidence="3">Uncharacterized protein</fullName>
    </submittedName>
</protein>
<dbReference type="Proteomes" id="UP000242502">
    <property type="component" value="Unassembled WGS sequence"/>
</dbReference>
<comment type="caution">
    <text evidence="3">The sequence shown here is derived from an EMBL/GenBank/DDBJ whole genome shotgun (WGS) entry which is preliminary data.</text>
</comment>
<evidence type="ECO:0000256" key="1">
    <source>
        <dbReference type="SAM" id="Coils"/>
    </source>
</evidence>
<evidence type="ECO:0000313" key="3">
    <source>
        <dbReference type="EMBL" id="ODS24174.1"/>
    </source>
</evidence>
<feature type="compositionally biased region" description="Acidic residues" evidence="2">
    <location>
        <begin position="228"/>
        <end position="238"/>
    </location>
</feature>
<dbReference type="AlphaFoldDB" id="A0A1D2QRK4"/>
<evidence type="ECO:0000313" key="4">
    <source>
        <dbReference type="Proteomes" id="UP000242502"/>
    </source>
</evidence>
<reference evidence="3 4" key="1">
    <citation type="journal article" date="2016" name="Appl. Environ. Microbiol.">
        <title>Lack of Overt Genome Reduction in the Bryostatin-Producing Bryozoan Symbiont "Candidatus Endobugula sertula".</title>
        <authorList>
            <person name="Miller I.J."/>
            <person name="Vanee N."/>
            <person name="Fong S.S."/>
            <person name="Lim-Fong G.E."/>
            <person name="Kwan J.C."/>
        </authorList>
    </citation>
    <scope>NUCLEOTIDE SEQUENCE [LARGE SCALE GENOMIC DNA]</scope>
    <source>
        <strain evidence="3">AB1-4</strain>
    </source>
</reference>
<feature type="region of interest" description="Disordered" evidence="2">
    <location>
        <begin position="217"/>
        <end position="245"/>
    </location>
</feature>
<dbReference type="InterPro" id="IPR012106">
    <property type="entry name" value="Phage_Mu_Gp1"/>
</dbReference>
<dbReference type="EMBL" id="MDLC01000012">
    <property type="protein sequence ID" value="ODS24174.1"/>
    <property type="molecule type" value="Genomic_DNA"/>
</dbReference>
<evidence type="ECO:0000256" key="2">
    <source>
        <dbReference type="SAM" id="MobiDB-lite"/>
    </source>
</evidence>
<dbReference type="Pfam" id="PF10123">
    <property type="entry name" value="Mu-like_Pro"/>
    <property type="match status" value="1"/>
</dbReference>
<gene>
    <name evidence="3" type="ORF">AB835_04660</name>
</gene>
<keyword evidence="1" id="KW-0175">Coiled coil</keyword>
<name>A0A1D2QRK4_9GAMM</name>
<feature type="coiled-coil region" evidence="1">
    <location>
        <begin position="148"/>
        <end position="175"/>
    </location>
</feature>
<proteinExistence type="predicted"/>
<dbReference type="STRING" id="62101.AB835_04660"/>